<sequence>MQFLICVHIIFAAQLVTARQNYSQTAPFNLVISAPGRKINGSYLTSCHEGAATEGLCLASSSKISASIYNLNYTAENIADFALGTVGILTWILPGIEFNLSSPMELNYSPTSNIAVPLFTPSETGTMIGFDEDEKMFIPSFVDDTKADIQPYEDLYYRWFICETYVGYKYTTLAWVLGKNSIPQNPTCQKVDVIKELF</sequence>
<gene>
    <name evidence="3" type="ORF">OnM2_014035</name>
</gene>
<evidence type="ECO:0000313" key="4">
    <source>
        <dbReference type="Proteomes" id="UP000286134"/>
    </source>
</evidence>
<feature type="chain" id="PRO_5019116554" description="DUF7907 domain-containing protein" evidence="1">
    <location>
        <begin position="19"/>
        <end position="198"/>
    </location>
</feature>
<reference evidence="3 4" key="1">
    <citation type="journal article" date="2018" name="BMC Genomics">
        <title>Comparative genome analyses reveal sequence features reflecting distinct modes of host-adaptation between dicot and monocot powdery mildew.</title>
        <authorList>
            <person name="Wu Y."/>
            <person name="Ma X."/>
            <person name="Pan Z."/>
            <person name="Kale S.D."/>
            <person name="Song Y."/>
            <person name="King H."/>
            <person name="Zhang Q."/>
            <person name="Presley C."/>
            <person name="Deng X."/>
            <person name="Wei C.I."/>
            <person name="Xiao S."/>
        </authorList>
    </citation>
    <scope>NUCLEOTIDE SEQUENCE [LARGE SCALE GENOMIC DNA]</scope>
    <source>
        <strain evidence="3">UMSG2</strain>
    </source>
</reference>
<evidence type="ECO:0000256" key="1">
    <source>
        <dbReference type="SAM" id="SignalP"/>
    </source>
</evidence>
<name>A0A420I5I0_9PEZI</name>
<keyword evidence="1" id="KW-0732">Signal</keyword>
<feature type="signal peptide" evidence="1">
    <location>
        <begin position="1"/>
        <end position="18"/>
    </location>
</feature>
<dbReference type="InterPro" id="IPR057229">
    <property type="entry name" value="DUF7907"/>
</dbReference>
<organism evidence="3 4">
    <name type="scientific">Erysiphe neolycopersici</name>
    <dbReference type="NCBI Taxonomy" id="212602"/>
    <lineage>
        <taxon>Eukaryota</taxon>
        <taxon>Fungi</taxon>
        <taxon>Dikarya</taxon>
        <taxon>Ascomycota</taxon>
        <taxon>Pezizomycotina</taxon>
        <taxon>Leotiomycetes</taxon>
        <taxon>Erysiphales</taxon>
        <taxon>Erysiphaceae</taxon>
        <taxon>Erysiphe</taxon>
    </lineage>
</organism>
<dbReference type="Pfam" id="PF25484">
    <property type="entry name" value="DUF7907"/>
    <property type="match status" value="1"/>
</dbReference>
<dbReference type="EMBL" id="MCFK01001462">
    <property type="protein sequence ID" value="RKF64967.1"/>
    <property type="molecule type" value="Genomic_DNA"/>
</dbReference>
<dbReference type="AlphaFoldDB" id="A0A420I5I0"/>
<keyword evidence="4" id="KW-1185">Reference proteome</keyword>
<protein>
    <recommendedName>
        <fullName evidence="2">DUF7907 domain-containing protein</fullName>
    </recommendedName>
</protein>
<dbReference type="STRING" id="212602.A0A420I5I0"/>
<accession>A0A420I5I0</accession>
<proteinExistence type="predicted"/>
<comment type="caution">
    <text evidence="3">The sequence shown here is derived from an EMBL/GenBank/DDBJ whole genome shotgun (WGS) entry which is preliminary data.</text>
</comment>
<dbReference type="OrthoDB" id="3515453at2759"/>
<evidence type="ECO:0000259" key="2">
    <source>
        <dbReference type="Pfam" id="PF25484"/>
    </source>
</evidence>
<dbReference type="Proteomes" id="UP000286134">
    <property type="component" value="Unassembled WGS sequence"/>
</dbReference>
<evidence type="ECO:0000313" key="3">
    <source>
        <dbReference type="EMBL" id="RKF64967.1"/>
    </source>
</evidence>
<feature type="domain" description="DUF7907" evidence="2">
    <location>
        <begin position="26"/>
        <end position="196"/>
    </location>
</feature>